<evidence type="ECO:0000313" key="6">
    <source>
        <dbReference type="EMBL" id="QUF01789.1"/>
    </source>
</evidence>
<proteinExistence type="predicted"/>
<dbReference type="Pfam" id="PF17210">
    <property type="entry name" value="SdrD_B"/>
    <property type="match status" value="1"/>
</dbReference>
<evidence type="ECO:0000259" key="5">
    <source>
        <dbReference type="Pfam" id="PF17210"/>
    </source>
</evidence>
<dbReference type="Gene3D" id="2.60.40.10">
    <property type="entry name" value="Immunoglobulins"/>
    <property type="match status" value="1"/>
</dbReference>
<dbReference type="GO" id="GO:0005576">
    <property type="term" value="C:extracellular region"/>
    <property type="evidence" value="ECO:0007669"/>
    <property type="project" value="UniProtKB-SubCell"/>
</dbReference>
<dbReference type="Proteomes" id="UP000677152">
    <property type="component" value="Chromosome"/>
</dbReference>
<evidence type="ECO:0000256" key="2">
    <source>
        <dbReference type="ARBA" id="ARBA00022525"/>
    </source>
</evidence>
<feature type="chain" id="PRO_5041390342" description="SD-repeat containing protein B domain-containing protein" evidence="4">
    <location>
        <begin position="27"/>
        <end position="267"/>
    </location>
</feature>
<feature type="domain" description="SD-repeat containing protein B" evidence="5">
    <location>
        <begin position="35"/>
        <end position="93"/>
    </location>
</feature>
<keyword evidence="2" id="KW-0964">Secreted</keyword>
<dbReference type="AlphaFoldDB" id="A0AA45R1K2"/>
<dbReference type="InterPro" id="IPR013783">
    <property type="entry name" value="Ig-like_fold"/>
</dbReference>
<gene>
    <name evidence="6" type="ORF">KCV87_19805</name>
</gene>
<keyword evidence="3 4" id="KW-0732">Signal</keyword>
<evidence type="ECO:0000313" key="7">
    <source>
        <dbReference type="Proteomes" id="UP000677152"/>
    </source>
</evidence>
<evidence type="ECO:0000256" key="4">
    <source>
        <dbReference type="SAM" id="SignalP"/>
    </source>
</evidence>
<organism evidence="6 7">
    <name type="scientific">Actinosynnema pretiosum subsp. pretiosum</name>
    <dbReference type="NCBI Taxonomy" id="103721"/>
    <lineage>
        <taxon>Bacteria</taxon>
        <taxon>Bacillati</taxon>
        <taxon>Actinomycetota</taxon>
        <taxon>Actinomycetes</taxon>
        <taxon>Pseudonocardiales</taxon>
        <taxon>Pseudonocardiaceae</taxon>
        <taxon>Actinosynnema</taxon>
    </lineage>
</organism>
<protein>
    <recommendedName>
        <fullName evidence="5">SD-repeat containing protein B domain-containing protein</fullName>
    </recommendedName>
</protein>
<comment type="subcellular location">
    <subcellularLocation>
        <location evidence="1">Secreted</location>
    </subcellularLocation>
</comment>
<dbReference type="EMBL" id="CP073249">
    <property type="protein sequence ID" value="QUF01789.1"/>
    <property type="molecule type" value="Genomic_DNA"/>
</dbReference>
<dbReference type="InterPro" id="IPR033764">
    <property type="entry name" value="Sdr_B"/>
</dbReference>
<dbReference type="SUPFAM" id="SSF117074">
    <property type="entry name" value="Hypothetical protein PA1324"/>
    <property type="match status" value="1"/>
</dbReference>
<dbReference type="GO" id="GO:0005975">
    <property type="term" value="P:carbohydrate metabolic process"/>
    <property type="evidence" value="ECO:0007669"/>
    <property type="project" value="UniProtKB-ARBA"/>
</dbReference>
<accession>A0AA45R1K2</accession>
<name>A0AA45R1K2_9PSEU</name>
<evidence type="ECO:0000256" key="1">
    <source>
        <dbReference type="ARBA" id="ARBA00004613"/>
    </source>
</evidence>
<feature type="signal peptide" evidence="4">
    <location>
        <begin position="1"/>
        <end position="26"/>
    </location>
</feature>
<reference evidence="6" key="1">
    <citation type="submission" date="2021-04" db="EMBL/GenBank/DDBJ databases">
        <title>Genomic sequence of Actinosynnema pretiosum subsp. pretiosum ATCC 31280 (C-14919).</title>
        <authorList>
            <person name="Bai L."/>
            <person name="Wang X."/>
            <person name="Xiao Y."/>
        </authorList>
    </citation>
    <scope>NUCLEOTIDE SEQUENCE</scope>
    <source>
        <strain evidence="6">ATCC 31280</strain>
    </source>
</reference>
<evidence type="ECO:0000256" key="3">
    <source>
        <dbReference type="ARBA" id="ARBA00022729"/>
    </source>
</evidence>
<sequence>MRKAGITALAIAATAAALGGAPAASAAEGTGTVTGVIWQDLNANGERDAGEPGLKGAYVGIDGLSSTYTRTEADGSYTITAPAGSGYRVHLADGLLSGYVWGPEVRGHSVFGHCTGKSLPIDLGAGEVVANANGGVVAPSFDFQPTGLTLSPAKDVYAVGDVVEVLGGIGHDGAGCYGTSAVLSLPDGVTKLDRLGDYLPFYATDKPNEVTGQPDGRRAGRHPFTLGARVVVDRPLDAAEFTLSTMWNDSFDPDHTNNSATTTLSAR</sequence>